<feature type="compositionally biased region" description="Acidic residues" evidence="1">
    <location>
        <begin position="578"/>
        <end position="591"/>
    </location>
</feature>
<name>A0AAD7BJ05_9AGAR</name>
<evidence type="ECO:0000313" key="3">
    <source>
        <dbReference type="Proteomes" id="UP001221142"/>
    </source>
</evidence>
<dbReference type="AlphaFoldDB" id="A0AAD7BJ05"/>
<dbReference type="Proteomes" id="UP001221142">
    <property type="component" value="Unassembled WGS sequence"/>
</dbReference>
<feature type="region of interest" description="Disordered" evidence="1">
    <location>
        <begin position="567"/>
        <end position="591"/>
    </location>
</feature>
<reference evidence="2" key="1">
    <citation type="submission" date="2023-03" db="EMBL/GenBank/DDBJ databases">
        <title>Massive genome expansion in bonnet fungi (Mycena s.s.) driven by repeated elements and novel gene families across ecological guilds.</title>
        <authorList>
            <consortium name="Lawrence Berkeley National Laboratory"/>
            <person name="Harder C.B."/>
            <person name="Miyauchi S."/>
            <person name="Viragh M."/>
            <person name="Kuo A."/>
            <person name="Thoen E."/>
            <person name="Andreopoulos B."/>
            <person name="Lu D."/>
            <person name="Skrede I."/>
            <person name="Drula E."/>
            <person name="Henrissat B."/>
            <person name="Morin E."/>
            <person name="Kohler A."/>
            <person name="Barry K."/>
            <person name="LaButti K."/>
            <person name="Morin E."/>
            <person name="Salamov A."/>
            <person name="Lipzen A."/>
            <person name="Mereny Z."/>
            <person name="Hegedus B."/>
            <person name="Baldrian P."/>
            <person name="Stursova M."/>
            <person name="Weitz H."/>
            <person name="Taylor A."/>
            <person name="Grigoriev I.V."/>
            <person name="Nagy L.G."/>
            <person name="Martin F."/>
            <person name="Kauserud H."/>
        </authorList>
    </citation>
    <scope>NUCLEOTIDE SEQUENCE</scope>
    <source>
        <strain evidence="2">9284</strain>
    </source>
</reference>
<comment type="caution">
    <text evidence="2">The sequence shown here is derived from an EMBL/GenBank/DDBJ whole genome shotgun (WGS) entry which is preliminary data.</text>
</comment>
<sequence>MIVPDMIVAQPTSQATSPATTSYRSPCQIRAKSVMAQFQIAVFQPPRLKLARVTTSSFGSTRGLLFLSPPDMPKQTTPTKAKTPKFNGQGTKDDQDLQKAKTKFLSYLREADTSNGGAEAVILKFHMSAQVQHDFEMLVQSHGCRLETRILTAAEQKRIDKRRSTGAQWTKVFVTRAAQDAYLGRSAAPAAPSSAPSFAEVSLASVSLPVPQPQVKDTQSQAEGGATFTEMDAVVAAANPEGSVTTPEVASSPHEAIWVITGRLADSLDHDLRNLQTARGAGPTTTATAWPLLIWAATAIWGTPTDPMSLLPPEIVELIVRYAWGCLSTTSYRHSYAMTQWMLVSHEWLKIVSPITLGDLWVTSTAHMQYMTNNISTTDVSCIFRLAGIPNVAKYLSDNCRSLTVSKESKLQELELSSSIHPFCTWEPDFRHSKSVAAFIQNYVPFITSLHFVLVDCHNLPLWLLDSYPLQVTDVHVTCAYTTAPPSRIYQAPRPKIFLPDNCMHTFPGVRRLVVRDVHTDLIAVITAMCPVLECIESTEEFGAEDLPSNISDQRRENFVFRRLAPTTSWGLPTPPSDSDDEDSLPLLEEW</sequence>
<proteinExistence type="predicted"/>
<dbReference type="EMBL" id="JARKIF010000015">
    <property type="protein sequence ID" value="KAJ7622475.1"/>
    <property type="molecule type" value="Genomic_DNA"/>
</dbReference>
<protein>
    <submittedName>
        <fullName evidence="2">Uncharacterized protein</fullName>
    </submittedName>
</protein>
<organism evidence="2 3">
    <name type="scientific">Roridomyces roridus</name>
    <dbReference type="NCBI Taxonomy" id="1738132"/>
    <lineage>
        <taxon>Eukaryota</taxon>
        <taxon>Fungi</taxon>
        <taxon>Dikarya</taxon>
        <taxon>Basidiomycota</taxon>
        <taxon>Agaricomycotina</taxon>
        <taxon>Agaricomycetes</taxon>
        <taxon>Agaricomycetidae</taxon>
        <taxon>Agaricales</taxon>
        <taxon>Marasmiineae</taxon>
        <taxon>Mycenaceae</taxon>
        <taxon>Roridomyces</taxon>
    </lineage>
</organism>
<feature type="compositionally biased region" description="Low complexity" evidence="1">
    <location>
        <begin position="73"/>
        <end position="85"/>
    </location>
</feature>
<evidence type="ECO:0000256" key="1">
    <source>
        <dbReference type="SAM" id="MobiDB-lite"/>
    </source>
</evidence>
<feature type="region of interest" description="Disordered" evidence="1">
    <location>
        <begin position="64"/>
        <end position="95"/>
    </location>
</feature>
<accession>A0AAD7BJ05</accession>
<gene>
    <name evidence="2" type="ORF">FB45DRAFT_1061938</name>
</gene>
<keyword evidence="3" id="KW-1185">Reference proteome</keyword>
<evidence type="ECO:0000313" key="2">
    <source>
        <dbReference type="EMBL" id="KAJ7622475.1"/>
    </source>
</evidence>